<dbReference type="PANTHER" id="PTHR43384">
    <property type="entry name" value="SEPTUM SITE-DETERMINING PROTEIN MIND HOMOLOG, CHLOROPLASTIC-RELATED"/>
    <property type="match status" value="1"/>
</dbReference>
<accession>A0A1M6FE99</accession>
<protein>
    <recommendedName>
        <fullName evidence="1">Stage 0 sporulation protein A homolog</fullName>
    </recommendedName>
</protein>
<dbReference type="Gene3D" id="3.40.50.2300">
    <property type="match status" value="1"/>
</dbReference>
<gene>
    <name evidence="5" type="ORF">SAMN02745163_01114</name>
</gene>
<organism evidence="5 6">
    <name type="scientific">Clostridium cavendishii DSM 21758</name>
    <dbReference type="NCBI Taxonomy" id="1121302"/>
    <lineage>
        <taxon>Bacteria</taxon>
        <taxon>Bacillati</taxon>
        <taxon>Bacillota</taxon>
        <taxon>Clostridia</taxon>
        <taxon>Eubacteriales</taxon>
        <taxon>Clostridiaceae</taxon>
        <taxon>Clostridium</taxon>
    </lineage>
</organism>
<evidence type="ECO:0000259" key="4">
    <source>
        <dbReference type="PROSITE" id="PS50110"/>
    </source>
</evidence>
<dbReference type="RefSeq" id="WP_072985673.1">
    <property type="nucleotide sequence ID" value="NZ_FQZB01000005.1"/>
</dbReference>
<sequence length="381" mass="43210">MDKIKILIADDIKETRDVIKKILSLQKENIEVVGEADNGEEVLKLIPKIKPDVVLMDINMPILNGLEATERITTEYPYVMVIIMSVQAESEYLKKAMFHGAKEYIIKPFNYDSLIETIETTYQKYKTRQINRVEGIRQTRTTKIISFFSSKGGVGKSVLSVNTALVLSKAENKKVLLIDLDLQFGDIGMLVNQYNQKNIFNAVEDGQIDSYEKIKSCLYECNGNLDILFAPPKPETAEYIVKENIENIINLTKNQYDVIIVDTGINFNDITLYILDVSEKICLVSTLDIIALKNTKLGLEVMESLGYDNQKVKLVINRFNSKYGISKNEVEDAFKNGIFAVIPDEEKIVINSINKGEPFCNNNYQKLKIGKAIEMMCQSLI</sequence>
<reference evidence="5 6" key="1">
    <citation type="submission" date="2016-11" db="EMBL/GenBank/DDBJ databases">
        <authorList>
            <person name="Jaros S."/>
            <person name="Januszkiewicz K."/>
            <person name="Wedrychowicz H."/>
        </authorList>
    </citation>
    <scope>NUCLEOTIDE SEQUENCE [LARGE SCALE GENOMIC DNA]</scope>
    <source>
        <strain evidence="5 6">DSM 21758</strain>
    </source>
</reference>
<dbReference type="GO" id="GO:0016887">
    <property type="term" value="F:ATP hydrolysis activity"/>
    <property type="evidence" value="ECO:0007669"/>
    <property type="project" value="TreeGrafter"/>
</dbReference>
<dbReference type="InterPro" id="IPR011006">
    <property type="entry name" value="CheY-like_superfamily"/>
</dbReference>
<dbReference type="Pfam" id="PF13614">
    <property type="entry name" value="AAA_31"/>
    <property type="match status" value="1"/>
</dbReference>
<proteinExistence type="predicted"/>
<dbReference type="SUPFAM" id="SSF52540">
    <property type="entry name" value="P-loop containing nucleoside triphosphate hydrolases"/>
    <property type="match status" value="1"/>
</dbReference>
<dbReference type="InterPro" id="IPR050625">
    <property type="entry name" value="ParA/MinD_ATPase"/>
</dbReference>
<dbReference type="GO" id="GO:0000160">
    <property type="term" value="P:phosphorelay signal transduction system"/>
    <property type="evidence" value="ECO:0007669"/>
    <property type="project" value="InterPro"/>
</dbReference>
<dbReference type="AlphaFoldDB" id="A0A1M6FE99"/>
<dbReference type="Pfam" id="PF00072">
    <property type="entry name" value="Response_reg"/>
    <property type="match status" value="1"/>
</dbReference>
<dbReference type="PANTHER" id="PTHR43384:SF13">
    <property type="entry name" value="SLR0110 PROTEIN"/>
    <property type="match status" value="1"/>
</dbReference>
<dbReference type="GO" id="GO:0009898">
    <property type="term" value="C:cytoplasmic side of plasma membrane"/>
    <property type="evidence" value="ECO:0007669"/>
    <property type="project" value="TreeGrafter"/>
</dbReference>
<name>A0A1M6FE99_9CLOT</name>
<keyword evidence="6" id="KW-1185">Reference proteome</keyword>
<keyword evidence="3" id="KW-0597">Phosphoprotein</keyword>
<comment type="function">
    <text evidence="2">May play the central regulatory role in sporulation. It may be an element of the effector pathway responsible for the activation of sporulation genes in response to nutritional stress. Spo0A may act in concert with spo0H (a sigma factor) to control the expression of some genes that are critical to the sporulation process.</text>
</comment>
<dbReference type="SUPFAM" id="SSF52172">
    <property type="entry name" value="CheY-like"/>
    <property type="match status" value="1"/>
</dbReference>
<evidence type="ECO:0000256" key="2">
    <source>
        <dbReference type="ARBA" id="ARBA00024867"/>
    </source>
</evidence>
<evidence type="ECO:0000313" key="6">
    <source>
        <dbReference type="Proteomes" id="UP000184310"/>
    </source>
</evidence>
<dbReference type="SMART" id="SM00448">
    <property type="entry name" value="REC"/>
    <property type="match status" value="1"/>
</dbReference>
<evidence type="ECO:0000256" key="3">
    <source>
        <dbReference type="PROSITE-ProRule" id="PRU00169"/>
    </source>
</evidence>
<evidence type="ECO:0000256" key="1">
    <source>
        <dbReference type="ARBA" id="ARBA00018672"/>
    </source>
</evidence>
<dbReference type="CDD" id="cd17536">
    <property type="entry name" value="REC_YesN-like"/>
    <property type="match status" value="1"/>
</dbReference>
<dbReference type="InterPro" id="IPR001789">
    <property type="entry name" value="Sig_transdc_resp-reg_receiver"/>
</dbReference>
<dbReference type="OrthoDB" id="9794577at2"/>
<dbReference type="STRING" id="1121302.SAMN02745163_01114"/>
<dbReference type="PROSITE" id="PS50110">
    <property type="entry name" value="RESPONSE_REGULATORY"/>
    <property type="match status" value="1"/>
</dbReference>
<dbReference type="InterPro" id="IPR027417">
    <property type="entry name" value="P-loop_NTPase"/>
</dbReference>
<dbReference type="GO" id="GO:0005829">
    <property type="term" value="C:cytosol"/>
    <property type="evidence" value="ECO:0007669"/>
    <property type="project" value="TreeGrafter"/>
</dbReference>
<dbReference type="EMBL" id="FQZB01000005">
    <property type="protein sequence ID" value="SHI96007.1"/>
    <property type="molecule type" value="Genomic_DNA"/>
</dbReference>
<dbReference type="GO" id="GO:0051782">
    <property type="term" value="P:negative regulation of cell division"/>
    <property type="evidence" value="ECO:0007669"/>
    <property type="project" value="TreeGrafter"/>
</dbReference>
<dbReference type="Proteomes" id="UP000184310">
    <property type="component" value="Unassembled WGS sequence"/>
</dbReference>
<evidence type="ECO:0000313" key="5">
    <source>
        <dbReference type="EMBL" id="SHI96007.1"/>
    </source>
</evidence>
<dbReference type="Gene3D" id="3.40.50.300">
    <property type="entry name" value="P-loop containing nucleotide triphosphate hydrolases"/>
    <property type="match status" value="1"/>
</dbReference>
<dbReference type="InterPro" id="IPR025669">
    <property type="entry name" value="AAA_dom"/>
</dbReference>
<dbReference type="GO" id="GO:0005524">
    <property type="term" value="F:ATP binding"/>
    <property type="evidence" value="ECO:0007669"/>
    <property type="project" value="TreeGrafter"/>
</dbReference>
<feature type="modified residue" description="4-aspartylphosphate" evidence="3">
    <location>
        <position position="57"/>
    </location>
</feature>
<feature type="domain" description="Response regulatory" evidence="4">
    <location>
        <begin position="5"/>
        <end position="122"/>
    </location>
</feature>